<dbReference type="Proteomes" id="UP000828048">
    <property type="component" value="Chromosome 4"/>
</dbReference>
<dbReference type="EMBL" id="CM037154">
    <property type="protein sequence ID" value="KAH7859476.1"/>
    <property type="molecule type" value="Genomic_DNA"/>
</dbReference>
<protein>
    <submittedName>
        <fullName evidence="1">Uncharacterized protein</fullName>
    </submittedName>
</protein>
<gene>
    <name evidence="1" type="ORF">Vadar_001626</name>
</gene>
<evidence type="ECO:0000313" key="2">
    <source>
        <dbReference type="Proteomes" id="UP000828048"/>
    </source>
</evidence>
<organism evidence="1 2">
    <name type="scientific">Vaccinium darrowii</name>
    <dbReference type="NCBI Taxonomy" id="229202"/>
    <lineage>
        <taxon>Eukaryota</taxon>
        <taxon>Viridiplantae</taxon>
        <taxon>Streptophyta</taxon>
        <taxon>Embryophyta</taxon>
        <taxon>Tracheophyta</taxon>
        <taxon>Spermatophyta</taxon>
        <taxon>Magnoliopsida</taxon>
        <taxon>eudicotyledons</taxon>
        <taxon>Gunneridae</taxon>
        <taxon>Pentapetalae</taxon>
        <taxon>asterids</taxon>
        <taxon>Ericales</taxon>
        <taxon>Ericaceae</taxon>
        <taxon>Vaccinioideae</taxon>
        <taxon>Vaccinieae</taxon>
        <taxon>Vaccinium</taxon>
    </lineage>
</organism>
<sequence>MSRSSRTSVSNWDTKDTEHGIRRRKPGESFTYSKSEARERSPQLAGGSDSECHGVESSAKADRKFPDALLARNRERSCSAKMSPGLEDWRQQYQSHSPRTGWGRSYRSQSRSRSPPGGFNRESGLPGRNNADQTCRDFAAGRCRRGDHCPYLHQGDTEYADRRFTDEGLTNGWKNLQRMDDRRENLESGGRYDDLCSDYMEGGCYDWKSCRFAHNNVVSGNCRKGKFCRFSHHGKTDNPNDRSHDDWRRPSSDSDVVEQPGEHLRRRGPILSDHAKMLQCDEDKNEKVVAHEQRDTPYSRDGGWVSSVNIENRSLGHPPNNGGPVDCNDREYLQPYNKTTAGSGGFESDVAESWFADMEVSSPWSSRQTLGHVVREGSGPISQTTLPSFQMYEQGIKVADSSFAASDWPVSNIDPKHSAMDQHGPCSKEYLQPKDESIASLVDCEFKGAEDWFADMEVSSPWNPGQSFSHFVKKECGQITQMTHSVVHNVLSLQRHQQVITGEMLGQKHQVIATMPPMKSGNAFFELKPNSKEGPGSISSDCPVSSTFPGQNQHMLPLYGPGGESTITAQNRPLFQDGKSPGKPDALNGNKSGLPTEILPTQNILNGEQLSHFDNLSALSQLIGNAHQRSLLGSVPNPPNSMTFVSPNSITGSERRYDPLIDSIESVQCHKDNPLLGGLLPSPSEGKVVACNQQEVPSKDILSSPTTEGNNVTVVAESKKAQENGSLENVNGDGRVDESKKKSNGKAIRAFKFALAEFVKEILQPKWKEGEINRDSYKAIVKKVVDKVAGSVQGAHIPQSQENIDHYLTSSKLKVTKLVEAYLERQQKT</sequence>
<reference evidence="1 2" key="1">
    <citation type="journal article" date="2021" name="Hortic Res">
        <title>High-quality reference genome and annotation aids understanding of berry development for evergreen blueberry (Vaccinium darrowii).</title>
        <authorList>
            <person name="Yu J."/>
            <person name="Hulse-Kemp A.M."/>
            <person name="Babiker E."/>
            <person name="Staton M."/>
        </authorList>
    </citation>
    <scope>NUCLEOTIDE SEQUENCE [LARGE SCALE GENOMIC DNA]</scope>
    <source>
        <strain evidence="2">cv. NJ 8807/NJ 8810</strain>
        <tissue evidence="1">Young leaf</tissue>
    </source>
</reference>
<evidence type="ECO:0000313" key="1">
    <source>
        <dbReference type="EMBL" id="KAH7859476.1"/>
    </source>
</evidence>
<comment type="caution">
    <text evidence="1">The sequence shown here is derived from an EMBL/GenBank/DDBJ whole genome shotgun (WGS) entry which is preliminary data.</text>
</comment>
<proteinExistence type="predicted"/>
<keyword evidence="2" id="KW-1185">Reference proteome</keyword>
<accession>A0ACB7Z1I0</accession>
<name>A0ACB7Z1I0_9ERIC</name>